<organism evidence="3 4">
    <name type="scientific">Fusibacter tunisiensis</name>
    <dbReference type="NCBI Taxonomy" id="1008308"/>
    <lineage>
        <taxon>Bacteria</taxon>
        <taxon>Bacillati</taxon>
        <taxon>Bacillota</taxon>
        <taxon>Clostridia</taxon>
        <taxon>Eubacteriales</taxon>
        <taxon>Eubacteriales Family XII. Incertae Sedis</taxon>
        <taxon>Fusibacter</taxon>
    </lineage>
</organism>
<dbReference type="EMBL" id="JAFBDT010000006">
    <property type="protein sequence ID" value="MBM7561646.1"/>
    <property type="molecule type" value="Genomic_DNA"/>
</dbReference>
<evidence type="ECO:0000256" key="2">
    <source>
        <dbReference type="SAM" id="MobiDB-lite"/>
    </source>
</evidence>
<keyword evidence="4" id="KW-1185">Reference proteome</keyword>
<keyword evidence="1" id="KW-0175">Coiled coil</keyword>
<comment type="caution">
    <text evidence="3">The sequence shown here is derived from an EMBL/GenBank/DDBJ whole genome shotgun (WGS) entry which is preliminary data.</text>
</comment>
<evidence type="ECO:0000313" key="4">
    <source>
        <dbReference type="Proteomes" id="UP000767854"/>
    </source>
</evidence>
<dbReference type="RefSeq" id="WP_204663339.1">
    <property type="nucleotide sequence ID" value="NZ_JAFBDT010000006.1"/>
</dbReference>
<accession>A0ABS2MQH8</accession>
<dbReference type="Pfam" id="PF17253">
    <property type="entry name" value="DUF5320"/>
    <property type="match status" value="1"/>
</dbReference>
<evidence type="ECO:0000313" key="3">
    <source>
        <dbReference type="EMBL" id="MBM7561646.1"/>
    </source>
</evidence>
<sequence length="91" mass="9707">MPRRDGLGPMGQGAMTGRGLGTCGKGTGVTGYGLGSGRGFGCFRGFGRGNRRGLSRWNAGFSDQELLEEEKILLKNRLAEIENALNTTENK</sequence>
<proteinExistence type="predicted"/>
<feature type="compositionally biased region" description="Gly residues" evidence="2">
    <location>
        <begin position="8"/>
        <end position="20"/>
    </location>
</feature>
<reference evidence="3 4" key="1">
    <citation type="submission" date="2021-01" db="EMBL/GenBank/DDBJ databases">
        <title>Genomic Encyclopedia of Type Strains, Phase IV (KMG-IV): sequencing the most valuable type-strain genomes for metagenomic binning, comparative biology and taxonomic classification.</title>
        <authorList>
            <person name="Goeker M."/>
        </authorList>
    </citation>
    <scope>NUCLEOTIDE SEQUENCE [LARGE SCALE GENOMIC DNA]</scope>
    <source>
        <strain evidence="3 4">DSM 24436</strain>
    </source>
</reference>
<feature type="region of interest" description="Disordered" evidence="2">
    <location>
        <begin position="1"/>
        <end position="20"/>
    </location>
</feature>
<dbReference type="InterPro" id="IPR035205">
    <property type="entry name" value="DUF5320"/>
</dbReference>
<evidence type="ECO:0008006" key="5">
    <source>
        <dbReference type="Google" id="ProtNLM"/>
    </source>
</evidence>
<name>A0ABS2MQH8_9FIRM</name>
<protein>
    <recommendedName>
        <fullName evidence="5">DUF5320 domain-containing protein</fullName>
    </recommendedName>
</protein>
<evidence type="ECO:0000256" key="1">
    <source>
        <dbReference type="SAM" id="Coils"/>
    </source>
</evidence>
<feature type="coiled-coil region" evidence="1">
    <location>
        <begin position="64"/>
        <end position="91"/>
    </location>
</feature>
<gene>
    <name evidence="3" type="ORF">JOC49_001166</name>
</gene>
<dbReference type="Proteomes" id="UP000767854">
    <property type="component" value="Unassembled WGS sequence"/>
</dbReference>